<dbReference type="PANTHER" id="PTHR46564">
    <property type="entry name" value="TRANSPOSASE"/>
    <property type="match status" value="1"/>
</dbReference>
<reference evidence="2 3" key="1">
    <citation type="submission" date="2024-04" db="EMBL/GenBank/DDBJ databases">
        <title>genome sequences of Mucor flavus KT1a and Helicostylum pulchrum KT1b strains isolated from the surface of a dry-aged beef.</title>
        <authorList>
            <person name="Toyotome T."/>
            <person name="Hosono M."/>
            <person name="Torimaru M."/>
            <person name="Fukuda K."/>
            <person name="Mikami N."/>
        </authorList>
    </citation>
    <scope>NUCLEOTIDE SEQUENCE [LARGE SCALE GENOMIC DNA]</scope>
    <source>
        <strain evidence="2 3">KT1a</strain>
    </source>
</reference>
<dbReference type="Gene3D" id="3.30.420.10">
    <property type="entry name" value="Ribonuclease H-like superfamily/Ribonuclease H"/>
    <property type="match status" value="1"/>
</dbReference>
<dbReference type="SUPFAM" id="SSF46689">
    <property type="entry name" value="Homeodomain-like"/>
    <property type="match status" value="1"/>
</dbReference>
<dbReference type="Proteomes" id="UP001473302">
    <property type="component" value="Unassembled WGS sequence"/>
</dbReference>
<protein>
    <recommendedName>
        <fullName evidence="1">Tc1-like transposase DDE domain-containing protein</fullName>
    </recommendedName>
</protein>
<dbReference type="InterPro" id="IPR009057">
    <property type="entry name" value="Homeodomain-like_sf"/>
</dbReference>
<evidence type="ECO:0000313" key="3">
    <source>
        <dbReference type="Proteomes" id="UP001473302"/>
    </source>
</evidence>
<evidence type="ECO:0000259" key="1">
    <source>
        <dbReference type="Pfam" id="PF13358"/>
    </source>
</evidence>
<sequence length="365" mass="41827">MNGKGGITIEDGVEAMDYIVGEGNEFNLKNLTNLTKYKESNPTPIELDPEDENLENCMLVITEKVNKTKAAKLRAESSYATYTDDQKTLFLYNLKIKFFSAAKSARLAGISERTAQDWAKRLKKEPDWDIYEKQTNRLIRPRSQLQEEQKKHIIELYDEKPYTTTAEAVESLTETFAGFNLKKSTVNNFILYDCNLSMKKLTRRPVARNDTTRIEARYEWVLKRSATDMDYMKNCIFIDESAFDINMRPSLGRSARNTPAVAETHVTRAETHIILGAVSTIDIDDIVTSRGYRVICLPPYLPELNPIEQFWAVVKNSVKRSKFDTTEDLHTRIAEACNNIPQNTLRNCIQHSVNVFSKCLNKEPV</sequence>
<proteinExistence type="predicted"/>
<name>A0ABP9ZAI9_9FUNG</name>
<dbReference type="Pfam" id="PF13358">
    <property type="entry name" value="DDE_3"/>
    <property type="match status" value="1"/>
</dbReference>
<accession>A0ABP9ZAI9</accession>
<dbReference type="InterPro" id="IPR038717">
    <property type="entry name" value="Tc1-like_DDE_dom"/>
</dbReference>
<comment type="caution">
    <text evidence="2">The sequence shown here is derived from an EMBL/GenBank/DDBJ whole genome shotgun (WGS) entry which is preliminary data.</text>
</comment>
<organism evidence="2 3">
    <name type="scientific">Mucor flavus</name>
    <dbReference type="NCBI Taxonomy" id="439312"/>
    <lineage>
        <taxon>Eukaryota</taxon>
        <taxon>Fungi</taxon>
        <taxon>Fungi incertae sedis</taxon>
        <taxon>Mucoromycota</taxon>
        <taxon>Mucoromycotina</taxon>
        <taxon>Mucoromycetes</taxon>
        <taxon>Mucorales</taxon>
        <taxon>Mucorineae</taxon>
        <taxon>Mucoraceae</taxon>
        <taxon>Mucor</taxon>
    </lineage>
</organism>
<feature type="domain" description="Tc1-like transposase DDE" evidence="1">
    <location>
        <begin position="285"/>
        <end position="329"/>
    </location>
</feature>
<dbReference type="InterPro" id="IPR036397">
    <property type="entry name" value="RNaseH_sf"/>
</dbReference>
<dbReference type="EMBL" id="BAABUK010000029">
    <property type="protein sequence ID" value="GAA5816096.1"/>
    <property type="molecule type" value="Genomic_DNA"/>
</dbReference>
<keyword evidence="3" id="KW-1185">Reference proteome</keyword>
<dbReference type="PANTHER" id="PTHR46564:SF1">
    <property type="entry name" value="TRANSPOSASE"/>
    <property type="match status" value="1"/>
</dbReference>
<evidence type="ECO:0000313" key="2">
    <source>
        <dbReference type="EMBL" id="GAA5816096.1"/>
    </source>
</evidence>
<gene>
    <name evidence="2" type="ORF">MFLAVUS_009618</name>
</gene>